<dbReference type="InterPro" id="IPR011205">
    <property type="entry name" value="UCP015417_vWA"/>
</dbReference>
<dbReference type="PANTHER" id="PTHR31373:SF27">
    <property type="entry name" value="TROVE DOMAIN-CONTAINING PROTEIN"/>
    <property type="match status" value="1"/>
</dbReference>
<dbReference type="Pfam" id="PF25043">
    <property type="entry name" value="DUF7788"/>
    <property type="match status" value="1"/>
</dbReference>
<accession>A0A6C0KIU4</accession>
<dbReference type="PANTHER" id="PTHR31373">
    <property type="entry name" value="OS06G0652100 PROTEIN"/>
    <property type="match status" value="1"/>
</dbReference>
<dbReference type="InterPro" id="IPR056690">
    <property type="entry name" value="DUF7788"/>
</dbReference>
<proteinExistence type="predicted"/>
<organism evidence="3">
    <name type="scientific">viral metagenome</name>
    <dbReference type="NCBI Taxonomy" id="1070528"/>
    <lineage>
        <taxon>unclassified sequences</taxon>
        <taxon>metagenomes</taxon>
        <taxon>organismal metagenomes</taxon>
    </lineage>
</organism>
<sequence length="593" mass="70490">MNTLLILVMATMKETEQLSYSKKIGINGQIEYTWSNFSEEKLMQFYYQLVRTESINHQYDLMNILNELITTFKTKEKGIMEDIHSLAYLYKLIGYTRDIIKGKGERTLTYMQIYVWYHHFPKLAEYAIKSLVYFLTPEGNVNNKEHQYGSWNDIKYFCSTMYNLTQDYYHPLINYALSLITNQLLVDKTMMNINRPISLAAKHTPKEKSKYNWMFNRIAYNIFPYETTCSCRKLRKEFLSPLNNYLKTTEHLMCENRWDEIEFNKVSSQSLRKHKGAWTKHCHLNYNYYLDQVTHNNEKIKGSNCQIYELVKDAMNAKNQQDIDLVNLQWRDFQQSIICFKNMLALCDNSEMMLQDNAIHYYTAIGLSILISEKTSVAFKDRVLVFNNEPHWVNLKECKTFYDKVKKMTVVVKGGQSKFYKTIELLIKALNEARISSRDIEKMIIVVLSDMQITNTNKFNTYNKHNTHNTHNNHNTHNTHKHNTHNTHNNHKHNNLLDTMTNTIDIYFKDAFMKTPHFLLWNLRKTDGFPCRSSNNNITLYSGYNAKMLNYFTSNGLSSLKYQTPYIMLQDMLSNRRYKSLERYIYNYFIPLK</sequence>
<evidence type="ECO:0000313" key="3">
    <source>
        <dbReference type="EMBL" id="QHU16228.1"/>
    </source>
</evidence>
<dbReference type="Pfam" id="PF11443">
    <property type="entry name" value="DUF2828"/>
    <property type="match status" value="1"/>
</dbReference>
<name>A0A6C0KIU4_9ZZZZ</name>
<evidence type="ECO:0000259" key="1">
    <source>
        <dbReference type="Pfam" id="PF11443"/>
    </source>
</evidence>
<dbReference type="EMBL" id="MN740878">
    <property type="protein sequence ID" value="QHU16228.1"/>
    <property type="molecule type" value="Genomic_DNA"/>
</dbReference>
<protein>
    <submittedName>
        <fullName evidence="3">Uncharacterized protein</fullName>
    </submittedName>
</protein>
<dbReference type="AlphaFoldDB" id="A0A6C0KIU4"/>
<reference evidence="3" key="1">
    <citation type="journal article" date="2020" name="Nature">
        <title>Giant virus diversity and host interactions through global metagenomics.</title>
        <authorList>
            <person name="Schulz F."/>
            <person name="Roux S."/>
            <person name="Paez-Espino D."/>
            <person name="Jungbluth S."/>
            <person name="Walsh D.A."/>
            <person name="Denef V.J."/>
            <person name="McMahon K.D."/>
            <person name="Konstantinidis K.T."/>
            <person name="Eloe-Fadrosh E.A."/>
            <person name="Kyrpides N.C."/>
            <person name="Woyke T."/>
        </authorList>
    </citation>
    <scope>NUCLEOTIDE SEQUENCE</scope>
    <source>
        <strain evidence="3">GVMAG-S-3300011013-78</strain>
    </source>
</reference>
<evidence type="ECO:0000259" key="2">
    <source>
        <dbReference type="Pfam" id="PF25043"/>
    </source>
</evidence>
<feature type="domain" description="DUF2828" evidence="1">
    <location>
        <begin position="179"/>
        <end position="334"/>
    </location>
</feature>
<dbReference type="InterPro" id="IPR058580">
    <property type="entry name" value="DUF2828"/>
</dbReference>
<feature type="domain" description="DUF7788" evidence="2">
    <location>
        <begin position="342"/>
        <end position="557"/>
    </location>
</feature>